<evidence type="ECO:0000313" key="1">
    <source>
        <dbReference type="EMBL" id="SDF47871.1"/>
    </source>
</evidence>
<organism evidence="1 2">
    <name type="scientific">Limimonas halophila</name>
    <dbReference type="NCBI Taxonomy" id="1082479"/>
    <lineage>
        <taxon>Bacteria</taxon>
        <taxon>Pseudomonadati</taxon>
        <taxon>Pseudomonadota</taxon>
        <taxon>Alphaproteobacteria</taxon>
        <taxon>Rhodospirillales</taxon>
        <taxon>Rhodovibrionaceae</taxon>
        <taxon>Limimonas</taxon>
    </lineage>
</organism>
<dbReference type="STRING" id="1082479.SAMN05216241_101218"/>
<accession>A0A1G7LEP9</accession>
<keyword evidence="2" id="KW-1185">Reference proteome</keyword>
<dbReference type="RefSeq" id="WP_143006108.1">
    <property type="nucleotide sequence ID" value="NZ_FNCE01000001.1"/>
</dbReference>
<dbReference type="Proteomes" id="UP000199415">
    <property type="component" value="Unassembled WGS sequence"/>
</dbReference>
<dbReference type="AlphaFoldDB" id="A0A1G7LEP9"/>
<dbReference type="EMBL" id="FNCE01000001">
    <property type="protein sequence ID" value="SDF47871.1"/>
    <property type="molecule type" value="Genomic_DNA"/>
</dbReference>
<evidence type="ECO:0000313" key="2">
    <source>
        <dbReference type="Proteomes" id="UP000199415"/>
    </source>
</evidence>
<proteinExistence type="predicted"/>
<reference evidence="1 2" key="1">
    <citation type="submission" date="2016-10" db="EMBL/GenBank/DDBJ databases">
        <authorList>
            <person name="de Groot N.N."/>
        </authorList>
    </citation>
    <scope>NUCLEOTIDE SEQUENCE [LARGE SCALE GENOMIC DNA]</scope>
    <source>
        <strain evidence="1 2">DSM 25584</strain>
    </source>
</reference>
<gene>
    <name evidence="1" type="ORF">SAMN05216241_101218</name>
</gene>
<dbReference type="OrthoDB" id="8448536at2"/>
<sequence>MTGDAAHADLLRLPAAGAAGKLRARGRQLIAVLAAAFVLAGCGDLPRPFQGAEKAGNPVLSLPDSSGIAVLPVTGLTPRGDARMATAMAKALRAQNVPARVSSGSNDTRWLMGHAEAAGTEGIRLTWELYGEGGGLTGVHEHVVPITRTAWRAGASDRLARVARRAAPQIAGLVQDRPEQKRSGLRGFPEGTRVVVEPATGKPTEGARELAPAMASALRRRGLPLADTAQPGDIVISGTLGGKALSGGGRRLRITWVVEREGRAQPLGDLNQSNAVPEGVLEQGWPALSRRIARAAVPGILRVLRAAASQG</sequence>
<name>A0A1G7LEP9_9PROT</name>
<protein>
    <submittedName>
        <fullName evidence="1">Uncharacterized protein</fullName>
    </submittedName>
</protein>